<gene>
    <name evidence="1" type="ORF">DYB32_008710</name>
</gene>
<evidence type="ECO:0000313" key="2">
    <source>
        <dbReference type="Proteomes" id="UP000285060"/>
    </source>
</evidence>
<reference evidence="1 2" key="1">
    <citation type="submission" date="2018-08" db="EMBL/GenBank/DDBJ databases">
        <title>Aphanomyces genome sequencing and annotation.</title>
        <authorList>
            <person name="Minardi D."/>
            <person name="Oidtmann B."/>
            <person name="Van Der Giezen M."/>
            <person name="Studholme D.J."/>
        </authorList>
    </citation>
    <scope>NUCLEOTIDE SEQUENCE [LARGE SCALE GENOMIC DNA]</scope>
    <source>
        <strain evidence="1 2">NJM0002</strain>
    </source>
</reference>
<name>A0A3R6V578_9STRA</name>
<dbReference type="VEuPathDB" id="FungiDB:H310_02997"/>
<organism evidence="1 2">
    <name type="scientific">Aphanomyces invadans</name>
    <dbReference type="NCBI Taxonomy" id="157072"/>
    <lineage>
        <taxon>Eukaryota</taxon>
        <taxon>Sar</taxon>
        <taxon>Stramenopiles</taxon>
        <taxon>Oomycota</taxon>
        <taxon>Saprolegniomycetes</taxon>
        <taxon>Saprolegniales</taxon>
        <taxon>Verrucalvaceae</taxon>
        <taxon>Aphanomyces</taxon>
    </lineage>
</organism>
<proteinExistence type="predicted"/>
<protein>
    <submittedName>
        <fullName evidence="1">Uncharacterized protein</fullName>
    </submittedName>
</protein>
<accession>A0A3R6V578</accession>
<comment type="caution">
    <text evidence="1">The sequence shown here is derived from an EMBL/GenBank/DDBJ whole genome shotgun (WGS) entry which is preliminary data.</text>
</comment>
<sequence>MPVGAFMDPFSKQRIATSDLGKSHDDVTEAKWVAWFMEARDEDPVELDALIRRLQIAVQFDTRILGADSRVSRVLDSLILALEADDQELVLQ</sequence>
<dbReference type="EMBL" id="QUSY01001508">
    <property type="protein sequence ID" value="RHY24760.1"/>
    <property type="molecule type" value="Genomic_DNA"/>
</dbReference>
<dbReference type="AlphaFoldDB" id="A0A3R6V578"/>
<evidence type="ECO:0000313" key="1">
    <source>
        <dbReference type="EMBL" id="RHY24760.1"/>
    </source>
</evidence>
<keyword evidence="2" id="KW-1185">Reference proteome</keyword>
<dbReference type="Proteomes" id="UP000285060">
    <property type="component" value="Unassembled WGS sequence"/>
</dbReference>